<proteinExistence type="predicted"/>
<protein>
    <submittedName>
        <fullName evidence="3">Uncharacterized protein</fullName>
    </submittedName>
</protein>
<feature type="transmembrane region" description="Helical" evidence="1">
    <location>
        <begin position="74"/>
        <end position="93"/>
    </location>
</feature>
<keyword evidence="4" id="KW-1185">Reference proteome</keyword>
<feature type="transmembrane region" description="Helical" evidence="1">
    <location>
        <begin position="42"/>
        <end position="62"/>
    </location>
</feature>
<gene>
    <name evidence="3" type="ORF">NCTC11212_00344</name>
    <name evidence="2" type="ORF">SAMN05421800_110101</name>
</gene>
<keyword evidence="1" id="KW-0812">Transmembrane</keyword>
<dbReference type="Proteomes" id="UP000190669">
    <property type="component" value="Unassembled WGS sequence"/>
</dbReference>
<comment type="caution">
    <text evidence="3">The sequence shown here is derived from an EMBL/GenBank/DDBJ whole genome shotgun (WGS) entry which is preliminary data.</text>
</comment>
<evidence type="ECO:0000313" key="2">
    <source>
        <dbReference type="EMBL" id="SKB84574.1"/>
    </source>
</evidence>
<reference evidence="3 5" key="2">
    <citation type="submission" date="2018-06" db="EMBL/GenBank/DDBJ databases">
        <authorList>
            <consortium name="Pathogen Informatics"/>
            <person name="Doyle S."/>
        </authorList>
    </citation>
    <scope>NUCLEOTIDE SEQUENCE [LARGE SCALE GENOMIC DNA]</scope>
    <source>
        <strain evidence="3 5">NCTC11212</strain>
    </source>
</reference>
<dbReference type="EMBL" id="FUZE01000010">
    <property type="protein sequence ID" value="SKB84574.1"/>
    <property type="molecule type" value="Genomic_DNA"/>
</dbReference>
<evidence type="ECO:0000313" key="5">
    <source>
        <dbReference type="Proteomes" id="UP000251937"/>
    </source>
</evidence>
<evidence type="ECO:0000256" key="1">
    <source>
        <dbReference type="SAM" id="Phobius"/>
    </source>
</evidence>
<keyword evidence="1" id="KW-1133">Transmembrane helix</keyword>
<sequence length="124" mass="14187">MQNLILYFCIIYYGMKRALIYFIVGTGIIFMFNYLFMETKDFGLELYYAIAFGLAWGLAYFLDDVKFSLFQKMGLSFGAMALLVAVGALIFNLELAIPSIIKFSTVFVAYYLFASFRGSKSLRN</sequence>
<name>A0AAX2IGM3_9FLAO</name>
<feature type="transmembrane region" description="Helical" evidence="1">
    <location>
        <begin position="18"/>
        <end position="36"/>
    </location>
</feature>
<dbReference type="EMBL" id="UAVR01000002">
    <property type="protein sequence ID" value="SQA86942.1"/>
    <property type="molecule type" value="Genomic_DNA"/>
</dbReference>
<dbReference type="Proteomes" id="UP000251937">
    <property type="component" value="Unassembled WGS sequence"/>
</dbReference>
<accession>A0AAX2IGM3</accession>
<feature type="transmembrane region" description="Helical" evidence="1">
    <location>
        <begin position="99"/>
        <end position="116"/>
    </location>
</feature>
<evidence type="ECO:0000313" key="4">
    <source>
        <dbReference type="Proteomes" id="UP000190669"/>
    </source>
</evidence>
<evidence type="ECO:0000313" key="3">
    <source>
        <dbReference type="EMBL" id="SQA86942.1"/>
    </source>
</evidence>
<organism evidence="3 5">
    <name type="scientific">Chryseobacterium balustinum</name>
    <dbReference type="NCBI Taxonomy" id="246"/>
    <lineage>
        <taxon>Bacteria</taxon>
        <taxon>Pseudomonadati</taxon>
        <taxon>Bacteroidota</taxon>
        <taxon>Flavobacteriia</taxon>
        <taxon>Flavobacteriales</taxon>
        <taxon>Weeksellaceae</taxon>
        <taxon>Chryseobacterium group</taxon>
        <taxon>Chryseobacterium</taxon>
    </lineage>
</organism>
<keyword evidence="1" id="KW-0472">Membrane</keyword>
<dbReference type="AlphaFoldDB" id="A0AAX2IGM3"/>
<reference evidence="2 4" key="1">
    <citation type="submission" date="2017-02" db="EMBL/GenBank/DDBJ databases">
        <authorList>
            <person name="Varghese N."/>
            <person name="Submissions S."/>
        </authorList>
    </citation>
    <scope>NUCLEOTIDE SEQUENCE [LARGE SCALE GENOMIC DNA]</scope>
    <source>
        <strain evidence="2 4">DSM 16775</strain>
    </source>
</reference>